<evidence type="ECO:0000256" key="1">
    <source>
        <dbReference type="ARBA" id="ARBA00004496"/>
    </source>
</evidence>
<organism evidence="7 8">
    <name type="scientific">Podospora bellae-mahoneyi</name>
    <dbReference type="NCBI Taxonomy" id="2093777"/>
    <lineage>
        <taxon>Eukaryota</taxon>
        <taxon>Fungi</taxon>
        <taxon>Dikarya</taxon>
        <taxon>Ascomycota</taxon>
        <taxon>Pezizomycotina</taxon>
        <taxon>Sordariomycetes</taxon>
        <taxon>Sordariomycetidae</taxon>
        <taxon>Sordariales</taxon>
        <taxon>Podosporaceae</taxon>
        <taxon>Podospora</taxon>
    </lineage>
</organism>
<dbReference type="InterPro" id="IPR020472">
    <property type="entry name" value="WD40_PAC1"/>
</dbReference>
<dbReference type="Gene3D" id="2.130.10.10">
    <property type="entry name" value="YVTN repeat-like/Quinoprotein amine dehydrogenase"/>
    <property type="match status" value="1"/>
</dbReference>
<evidence type="ECO:0000256" key="5">
    <source>
        <dbReference type="ARBA" id="ARBA00038145"/>
    </source>
</evidence>
<protein>
    <recommendedName>
        <fullName evidence="9">Mitogen-activated protein kinase organizer 1</fullName>
    </recommendedName>
</protein>
<comment type="subcellular location">
    <subcellularLocation>
        <location evidence="1">Cytoplasm</location>
    </subcellularLocation>
</comment>
<gene>
    <name evidence="7" type="ORF">QC761_209210</name>
</gene>
<dbReference type="PANTHER" id="PTHR22842">
    <property type="entry name" value="WD40 REPEAT PROTEIN"/>
    <property type="match status" value="1"/>
</dbReference>
<comment type="similarity">
    <text evidence="5">Belongs to the WD repeat MORG1 family.</text>
</comment>
<feature type="repeat" description="WD" evidence="6">
    <location>
        <begin position="120"/>
        <end position="162"/>
    </location>
</feature>
<dbReference type="InterPro" id="IPR001680">
    <property type="entry name" value="WD40_rpt"/>
</dbReference>
<evidence type="ECO:0000256" key="2">
    <source>
        <dbReference type="ARBA" id="ARBA00022490"/>
    </source>
</evidence>
<name>A0ABR0FQR7_9PEZI</name>
<dbReference type="InterPro" id="IPR036322">
    <property type="entry name" value="WD40_repeat_dom_sf"/>
</dbReference>
<dbReference type="PRINTS" id="PR00320">
    <property type="entry name" value="GPROTEINBRPT"/>
</dbReference>
<keyword evidence="2" id="KW-0963">Cytoplasm</keyword>
<dbReference type="CDD" id="cd00200">
    <property type="entry name" value="WD40"/>
    <property type="match status" value="1"/>
</dbReference>
<evidence type="ECO:0000256" key="3">
    <source>
        <dbReference type="ARBA" id="ARBA00022574"/>
    </source>
</evidence>
<dbReference type="Pfam" id="PF00400">
    <property type="entry name" value="WD40"/>
    <property type="match status" value="5"/>
</dbReference>
<evidence type="ECO:0008006" key="9">
    <source>
        <dbReference type="Google" id="ProtNLM"/>
    </source>
</evidence>
<comment type="caution">
    <text evidence="7">The sequence shown here is derived from an EMBL/GenBank/DDBJ whole genome shotgun (WGS) entry which is preliminary data.</text>
</comment>
<dbReference type="SMART" id="SM00320">
    <property type="entry name" value="WD40"/>
    <property type="match status" value="6"/>
</dbReference>
<keyword evidence="3 6" id="KW-0853">WD repeat</keyword>
<dbReference type="RefSeq" id="XP_062735274.1">
    <property type="nucleotide sequence ID" value="XM_062876658.1"/>
</dbReference>
<dbReference type="InterPro" id="IPR015943">
    <property type="entry name" value="WD40/YVTN_repeat-like_dom_sf"/>
</dbReference>
<keyword evidence="8" id="KW-1185">Reference proteome</keyword>
<dbReference type="PROSITE" id="PS50294">
    <property type="entry name" value="WD_REPEATS_REGION"/>
    <property type="match status" value="2"/>
</dbReference>
<sequence>MSRNMSEFPTRPVAQLVGSNGPIHALTYSSPPSTYILTGSSDRSIRLYNPTSTTPSPLPNSPPTGRLIQTYTGAHTYEVLSLSVSSLNDRFASSGGDRTVFLWDVTTALPLRRLGSASTAHSHTGRVNAVLFSGHDDSLVISGGHDTTVRIWDVKSNSNKPVQVLSDAKDAITSLAVPQNGNPEVITGSVDGRVRSYDIRMGRCTTDVIGTPVTSLSLSKDGKTVLVGGLDSKMRLFDRRDGTCLKTYEHPGWKNTELRVQSCLGGKERYVVAGDELTSEAAGVTGTTSQEQGKVWAWDLLTGKLVATVPVPWGGDASNKKVTIGRDGKEKARKNVVSCIAWKEGGFGNQFCVGGTSGVVNVYGEL</sequence>
<evidence type="ECO:0000256" key="4">
    <source>
        <dbReference type="ARBA" id="ARBA00022737"/>
    </source>
</evidence>
<dbReference type="SUPFAM" id="SSF50978">
    <property type="entry name" value="WD40 repeat-like"/>
    <property type="match status" value="1"/>
</dbReference>
<dbReference type="EMBL" id="JAFFGZ010000004">
    <property type="protein sequence ID" value="KAK4646298.1"/>
    <property type="molecule type" value="Genomic_DNA"/>
</dbReference>
<keyword evidence="4" id="KW-0677">Repeat</keyword>
<dbReference type="Proteomes" id="UP001322138">
    <property type="component" value="Unassembled WGS sequence"/>
</dbReference>
<reference evidence="7 8" key="1">
    <citation type="journal article" date="2023" name="bioRxiv">
        <title>High-quality genome assemblies of four members of thePodospora anserinaspecies complex.</title>
        <authorList>
            <person name="Ament-Velasquez S.L."/>
            <person name="Vogan A.A."/>
            <person name="Wallerman O."/>
            <person name="Hartmann F."/>
            <person name="Gautier V."/>
            <person name="Silar P."/>
            <person name="Giraud T."/>
            <person name="Johannesson H."/>
        </authorList>
    </citation>
    <scope>NUCLEOTIDE SEQUENCE [LARGE SCALE GENOMIC DNA]</scope>
    <source>
        <strain evidence="7 8">CBS 112042</strain>
    </source>
</reference>
<feature type="repeat" description="WD" evidence="6">
    <location>
        <begin position="72"/>
        <end position="113"/>
    </location>
</feature>
<dbReference type="PROSITE" id="PS00678">
    <property type="entry name" value="WD_REPEATS_1"/>
    <property type="match status" value="1"/>
</dbReference>
<dbReference type="GeneID" id="87896140"/>
<dbReference type="InterPro" id="IPR019775">
    <property type="entry name" value="WD40_repeat_CS"/>
</dbReference>
<dbReference type="InterPro" id="IPR051980">
    <property type="entry name" value="WD_repeat_MORG1"/>
</dbReference>
<evidence type="ECO:0000313" key="7">
    <source>
        <dbReference type="EMBL" id="KAK4646298.1"/>
    </source>
</evidence>
<evidence type="ECO:0000256" key="6">
    <source>
        <dbReference type="PROSITE-ProRule" id="PRU00221"/>
    </source>
</evidence>
<dbReference type="PROSITE" id="PS50082">
    <property type="entry name" value="WD_REPEATS_2"/>
    <property type="match status" value="2"/>
</dbReference>
<evidence type="ECO:0000313" key="8">
    <source>
        <dbReference type="Proteomes" id="UP001322138"/>
    </source>
</evidence>
<accession>A0ABR0FQR7</accession>
<dbReference type="PANTHER" id="PTHR22842:SF3">
    <property type="entry name" value="WD REPEAT DOMAIN-CONTAINING PROTEIN 83"/>
    <property type="match status" value="1"/>
</dbReference>
<proteinExistence type="inferred from homology"/>